<evidence type="ECO:0000313" key="3">
    <source>
        <dbReference type="Proteomes" id="UP000828251"/>
    </source>
</evidence>
<keyword evidence="3" id="KW-1185">Reference proteome</keyword>
<protein>
    <submittedName>
        <fullName evidence="2">Uncharacterized protein</fullName>
    </submittedName>
</protein>
<accession>A0A9D3VWL1</accession>
<sequence length="93" mass="9931">MDATSILKGIHGSGRTNAAPPKKSIVKKSMRETDWMRAPKSQRVVGAVRHRSGMVPSATTVPTPSALTLLEAPSVLGEFIPYISSHIVHSDPS</sequence>
<dbReference type="EMBL" id="JAIQCV010000005">
    <property type="protein sequence ID" value="KAH1097561.1"/>
    <property type="molecule type" value="Genomic_DNA"/>
</dbReference>
<dbReference type="Proteomes" id="UP000828251">
    <property type="component" value="Unassembled WGS sequence"/>
</dbReference>
<name>A0A9D3VWL1_9ROSI</name>
<organism evidence="2 3">
    <name type="scientific">Gossypium stocksii</name>
    <dbReference type="NCBI Taxonomy" id="47602"/>
    <lineage>
        <taxon>Eukaryota</taxon>
        <taxon>Viridiplantae</taxon>
        <taxon>Streptophyta</taxon>
        <taxon>Embryophyta</taxon>
        <taxon>Tracheophyta</taxon>
        <taxon>Spermatophyta</taxon>
        <taxon>Magnoliopsida</taxon>
        <taxon>eudicotyledons</taxon>
        <taxon>Gunneridae</taxon>
        <taxon>Pentapetalae</taxon>
        <taxon>rosids</taxon>
        <taxon>malvids</taxon>
        <taxon>Malvales</taxon>
        <taxon>Malvaceae</taxon>
        <taxon>Malvoideae</taxon>
        <taxon>Gossypium</taxon>
    </lineage>
</organism>
<gene>
    <name evidence="2" type="ORF">J1N35_014482</name>
</gene>
<comment type="caution">
    <text evidence="2">The sequence shown here is derived from an EMBL/GenBank/DDBJ whole genome shotgun (WGS) entry which is preliminary data.</text>
</comment>
<reference evidence="2 3" key="1">
    <citation type="journal article" date="2021" name="Plant Biotechnol. J.">
        <title>Multi-omics assisted identification of the key and species-specific regulatory components of drought-tolerant mechanisms in Gossypium stocksii.</title>
        <authorList>
            <person name="Yu D."/>
            <person name="Ke L."/>
            <person name="Zhang D."/>
            <person name="Wu Y."/>
            <person name="Sun Y."/>
            <person name="Mei J."/>
            <person name="Sun J."/>
            <person name="Sun Y."/>
        </authorList>
    </citation>
    <scope>NUCLEOTIDE SEQUENCE [LARGE SCALE GENOMIC DNA]</scope>
    <source>
        <strain evidence="3">cv. E1</strain>
        <tissue evidence="2">Leaf</tissue>
    </source>
</reference>
<feature type="region of interest" description="Disordered" evidence="1">
    <location>
        <begin position="1"/>
        <end position="43"/>
    </location>
</feature>
<proteinExistence type="predicted"/>
<evidence type="ECO:0000313" key="2">
    <source>
        <dbReference type="EMBL" id="KAH1097561.1"/>
    </source>
</evidence>
<evidence type="ECO:0000256" key="1">
    <source>
        <dbReference type="SAM" id="MobiDB-lite"/>
    </source>
</evidence>
<dbReference type="AlphaFoldDB" id="A0A9D3VWL1"/>